<protein>
    <recommendedName>
        <fullName evidence="3">HTH iclR-type domain-containing protein</fullName>
    </recommendedName>
</protein>
<comment type="caution">
    <text evidence="1">The sequence shown here is derived from an EMBL/GenBank/DDBJ whole genome shotgun (WGS) entry which is preliminary data.</text>
</comment>
<dbReference type="OrthoDB" id="5600162at2"/>
<name>A0A328AE36_9CAUL</name>
<dbReference type="Proteomes" id="UP000249725">
    <property type="component" value="Unassembled WGS sequence"/>
</dbReference>
<evidence type="ECO:0008006" key="3">
    <source>
        <dbReference type="Google" id="ProtNLM"/>
    </source>
</evidence>
<accession>A0A328AE36</accession>
<gene>
    <name evidence="1" type="ORF">DJ018_12195</name>
</gene>
<sequence>MAQPIVPLLRENYASIAKDLLTPLVDVLNVGRDRTGGDLDSLLIILVVALRTAEDRRIAGMTLEQVLNGEVQSYPSLTTNVRSIADSTSIPKETVRRKVGALIEAGWIAREDHSLALTPLASRMLTDVRESLFLMAVRNHQTVLPYAERAADEA</sequence>
<evidence type="ECO:0000313" key="2">
    <source>
        <dbReference type="Proteomes" id="UP000249725"/>
    </source>
</evidence>
<reference evidence="2" key="1">
    <citation type="submission" date="2018-05" db="EMBL/GenBank/DDBJ databases">
        <authorList>
            <person name="Li X."/>
        </authorList>
    </citation>
    <scope>NUCLEOTIDE SEQUENCE [LARGE SCALE GENOMIC DNA]</scope>
    <source>
        <strain evidence="2">YIM 73061</strain>
    </source>
</reference>
<dbReference type="EMBL" id="QFYR01000002">
    <property type="protein sequence ID" value="RAK52930.1"/>
    <property type="molecule type" value="Genomic_DNA"/>
</dbReference>
<dbReference type="RefSeq" id="WP_111515215.1">
    <property type="nucleotide sequence ID" value="NZ_QFYR01000002.1"/>
</dbReference>
<organism evidence="1 2">
    <name type="scientific">Phenylobacterium deserti</name>
    <dbReference type="NCBI Taxonomy" id="1914756"/>
    <lineage>
        <taxon>Bacteria</taxon>
        <taxon>Pseudomonadati</taxon>
        <taxon>Pseudomonadota</taxon>
        <taxon>Alphaproteobacteria</taxon>
        <taxon>Caulobacterales</taxon>
        <taxon>Caulobacteraceae</taxon>
        <taxon>Phenylobacterium</taxon>
    </lineage>
</organism>
<proteinExistence type="predicted"/>
<keyword evidence="2" id="KW-1185">Reference proteome</keyword>
<evidence type="ECO:0000313" key="1">
    <source>
        <dbReference type="EMBL" id="RAK52930.1"/>
    </source>
</evidence>
<dbReference type="AlphaFoldDB" id="A0A328AE36"/>